<dbReference type="Gene3D" id="2.60.40.10">
    <property type="entry name" value="Immunoglobulins"/>
    <property type="match status" value="1"/>
</dbReference>
<keyword evidence="1" id="KW-0472">Membrane</keyword>
<accession>A0A0F9PP37</accession>
<dbReference type="AlphaFoldDB" id="A0A0F9PP37"/>
<name>A0A0F9PP37_9ZZZZ</name>
<feature type="transmembrane region" description="Helical" evidence="1">
    <location>
        <begin position="349"/>
        <end position="370"/>
    </location>
</feature>
<feature type="transmembrane region" description="Helical" evidence="1">
    <location>
        <begin position="6"/>
        <end position="23"/>
    </location>
</feature>
<organism evidence="2">
    <name type="scientific">marine sediment metagenome</name>
    <dbReference type="NCBI Taxonomy" id="412755"/>
    <lineage>
        <taxon>unclassified sequences</taxon>
        <taxon>metagenomes</taxon>
        <taxon>ecological metagenomes</taxon>
    </lineage>
</organism>
<dbReference type="InterPro" id="IPR013783">
    <property type="entry name" value="Ig-like_fold"/>
</dbReference>
<evidence type="ECO:0000256" key="1">
    <source>
        <dbReference type="SAM" id="Phobius"/>
    </source>
</evidence>
<keyword evidence="1" id="KW-1133">Transmembrane helix</keyword>
<protein>
    <submittedName>
        <fullName evidence="2">Uncharacterized protein</fullName>
    </submittedName>
</protein>
<proteinExistence type="predicted"/>
<dbReference type="SUPFAM" id="SSF49299">
    <property type="entry name" value="PKD domain"/>
    <property type="match status" value="1"/>
</dbReference>
<dbReference type="EMBL" id="LAZR01002168">
    <property type="protein sequence ID" value="KKN33560.1"/>
    <property type="molecule type" value="Genomic_DNA"/>
</dbReference>
<sequence length="480" mass="52522">MCSKTIAFLMIGIFVVFSLSSYAETDETKKLKRVGVLTFVRIKGEIPVPEVMKTILDKYSGDIKYGLDLAGYGELYLPFIEQIETASFEEKQLPIGDKLMWMLFRARGKIKVVENIEWAGKAPLPVFSFTVVKGYNHYEFVMPKPCGNVSLRKVEEIIPDAVCDIMVNPAKANLNDPISVDMSGSQEAKSMEVEVFDADGNKITSHTLTSDSPKWQINFDKPGEYVFKGTAFNVKNKPSENLCEAKIYINSPPVSGLVSSAVEDYVGLPVTFDASEVADTDGDVVRVDFEITDEERNIVDRHTDNDMPFTWEKTFEDEGVYAVTAIATDYSGAVSEPARVEVIQKFKKLFFLVSVSPMAAFGGGSTGGYVGGRLGVLYSITPGTLDLVVSAGGAVAFSEAPWRGFGMASLLLNYYASDTIYIGGGAGFSSNSRAGQGSKAEIIATIGYDVINRVKTKGSIFLEGRFLGDTKIMISYRLLF</sequence>
<evidence type="ECO:0000313" key="2">
    <source>
        <dbReference type="EMBL" id="KKN33560.1"/>
    </source>
</evidence>
<reference evidence="2" key="1">
    <citation type="journal article" date="2015" name="Nature">
        <title>Complex archaea that bridge the gap between prokaryotes and eukaryotes.</title>
        <authorList>
            <person name="Spang A."/>
            <person name="Saw J.H."/>
            <person name="Jorgensen S.L."/>
            <person name="Zaremba-Niedzwiedzka K."/>
            <person name="Martijn J."/>
            <person name="Lind A.E."/>
            <person name="van Eijk R."/>
            <person name="Schleper C."/>
            <person name="Guy L."/>
            <person name="Ettema T.J."/>
        </authorList>
    </citation>
    <scope>NUCLEOTIDE SEQUENCE</scope>
</reference>
<comment type="caution">
    <text evidence="2">The sequence shown here is derived from an EMBL/GenBank/DDBJ whole genome shotgun (WGS) entry which is preliminary data.</text>
</comment>
<keyword evidence="1" id="KW-0812">Transmembrane</keyword>
<dbReference type="InterPro" id="IPR035986">
    <property type="entry name" value="PKD_dom_sf"/>
</dbReference>
<gene>
    <name evidence="2" type="ORF">LCGC14_0802630</name>
</gene>